<dbReference type="Gene3D" id="3.30.565.10">
    <property type="entry name" value="Histidine kinase-like ATPase, C-terminal domain"/>
    <property type="match status" value="1"/>
</dbReference>
<dbReference type="InterPro" id="IPR004358">
    <property type="entry name" value="Sig_transdc_His_kin-like_C"/>
</dbReference>
<evidence type="ECO:0000256" key="2">
    <source>
        <dbReference type="ARBA" id="ARBA00012438"/>
    </source>
</evidence>
<accession>A0A849VBK1</accession>
<dbReference type="PROSITE" id="PS50113">
    <property type="entry name" value="PAC"/>
    <property type="match status" value="2"/>
</dbReference>
<dbReference type="SMART" id="SM00086">
    <property type="entry name" value="PAC"/>
    <property type="match status" value="2"/>
</dbReference>
<keyword evidence="3 11" id="KW-0597">Phosphoprotein</keyword>
<dbReference type="AlphaFoldDB" id="A0A849VBK1"/>
<evidence type="ECO:0000256" key="5">
    <source>
        <dbReference type="ARBA" id="ARBA00022741"/>
    </source>
</evidence>
<evidence type="ECO:0000256" key="12">
    <source>
        <dbReference type="SAM" id="Phobius"/>
    </source>
</evidence>
<evidence type="ECO:0000256" key="8">
    <source>
        <dbReference type="ARBA" id="ARBA00023012"/>
    </source>
</evidence>
<dbReference type="EC" id="2.7.13.3" evidence="2"/>
<keyword evidence="12" id="KW-1133">Transmembrane helix</keyword>
<gene>
    <name evidence="17" type="ORF">HG263_05300</name>
</gene>
<evidence type="ECO:0000256" key="4">
    <source>
        <dbReference type="ARBA" id="ARBA00022679"/>
    </source>
</evidence>
<evidence type="ECO:0000259" key="14">
    <source>
        <dbReference type="PROSITE" id="PS50110"/>
    </source>
</evidence>
<keyword evidence="18" id="KW-1185">Reference proteome</keyword>
<feature type="domain" description="Response regulatory" evidence="14">
    <location>
        <begin position="813"/>
        <end position="935"/>
    </location>
</feature>
<keyword evidence="7" id="KW-0067">ATP-binding</keyword>
<keyword evidence="8" id="KW-0902">Two-component regulatory system</keyword>
<keyword evidence="4" id="KW-0808">Transferase</keyword>
<dbReference type="PRINTS" id="PR00344">
    <property type="entry name" value="BCTRLSENSOR"/>
</dbReference>
<proteinExistence type="predicted"/>
<dbReference type="SMART" id="SM00388">
    <property type="entry name" value="HisKA"/>
    <property type="match status" value="1"/>
</dbReference>
<dbReference type="PROSITE" id="PS50109">
    <property type="entry name" value="HIS_KIN"/>
    <property type="match status" value="1"/>
</dbReference>
<evidence type="ECO:0000313" key="17">
    <source>
        <dbReference type="EMBL" id="NOU49953.1"/>
    </source>
</evidence>
<dbReference type="SMART" id="SM00387">
    <property type="entry name" value="HATPase_c"/>
    <property type="match status" value="1"/>
</dbReference>
<dbReference type="PROSITE" id="PS50112">
    <property type="entry name" value="PAS"/>
    <property type="match status" value="1"/>
</dbReference>
<dbReference type="GO" id="GO:0005524">
    <property type="term" value="F:ATP binding"/>
    <property type="evidence" value="ECO:0007669"/>
    <property type="project" value="UniProtKB-KW"/>
</dbReference>
<dbReference type="SMART" id="SM00448">
    <property type="entry name" value="REC"/>
    <property type="match status" value="2"/>
</dbReference>
<comment type="catalytic activity">
    <reaction evidence="1">
        <text>ATP + protein L-histidine = ADP + protein N-phospho-L-histidine.</text>
        <dbReference type="EC" id="2.7.13.3"/>
    </reaction>
</comment>
<dbReference type="InterPro" id="IPR035965">
    <property type="entry name" value="PAS-like_dom_sf"/>
</dbReference>
<evidence type="ECO:0000259" key="16">
    <source>
        <dbReference type="PROSITE" id="PS50113"/>
    </source>
</evidence>
<evidence type="ECO:0000256" key="7">
    <source>
        <dbReference type="ARBA" id="ARBA00022840"/>
    </source>
</evidence>
<dbReference type="RefSeq" id="WP_171625035.1">
    <property type="nucleotide sequence ID" value="NZ_JABBPG010000002.1"/>
</dbReference>
<feature type="transmembrane region" description="Helical" evidence="12">
    <location>
        <begin position="17"/>
        <end position="37"/>
    </location>
</feature>
<dbReference type="InterPro" id="IPR036097">
    <property type="entry name" value="HisK_dim/P_sf"/>
</dbReference>
<dbReference type="PANTHER" id="PTHR45339">
    <property type="entry name" value="HYBRID SIGNAL TRANSDUCTION HISTIDINE KINASE J"/>
    <property type="match status" value="1"/>
</dbReference>
<feature type="domain" description="PAC" evidence="16">
    <location>
        <begin position="503"/>
        <end position="557"/>
    </location>
</feature>
<evidence type="ECO:0000256" key="9">
    <source>
        <dbReference type="ARBA" id="ARBA00064003"/>
    </source>
</evidence>
<dbReference type="InterPro" id="IPR000700">
    <property type="entry name" value="PAS-assoc_C"/>
</dbReference>
<dbReference type="SUPFAM" id="SSF55785">
    <property type="entry name" value="PYP-like sensor domain (PAS domain)"/>
    <property type="match status" value="2"/>
</dbReference>
<evidence type="ECO:0000259" key="15">
    <source>
        <dbReference type="PROSITE" id="PS50112"/>
    </source>
</evidence>
<comment type="caution">
    <text evidence="17">The sequence shown here is derived from an EMBL/GenBank/DDBJ whole genome shotgun (WGS) entry which is preliminary data.</text>
</comment>
<organism evidence="17 18">
    <name type="scientific">Pseudoalteromonas caenipelagi</name>
    <dbReference type="NCBI Taxonomy" id="2726988"/>
    <lineage>
        <taxon>Bacteria</taxon>
        <taxon>Pseudomonadati</taxon>
        <taxon>Pseudomonadota</taxon>
        <taxon>Gammaproteobacteria</taxon>
        <taxon>Alteromonadales</taxon>
        <taxon>Pseudoalteromonadaceae</taxon>
        <taxon>Pseudoalteromonas</taxon>
    </lineage>
</organism>
<dbReference type="FunFam" id="1.10.287.130:FF:000002">
    <property type="entry name" value="Two-component osmosensing histidine kinase"/>
    <property type="match status" value="1"/>
</dbReference>
<dbReference type="InterPro" id="IPR013655">
    <property type="entry name" value="PAS_fold_3"/>
</dbReference>
<dbReference type="PROSITE" id="PS50110">
    <property type="entry name" value="RESPONSE_REGULATORY"/>
    <property type="match status" value="2"/>
</dbReference>
<evidence type="ECO:0000256" key="6">
    <source>
        <dbReference type="ARBA" id="ARBA00022777"/>
    </source>
</evidence>
<feature type="domain" description="PAS" evidence="15">
    <location>
        <begin position="296"/>
        <end position="371"/>
    </location>
</feature>
<dbReference type="NCBIfam" id="TIGR00229">
    <property type="entry name" value="sensory_box"/>
    <property type="match status" value="2"/>
</dbReference>
<dbReference type="InterPro" id="IPR003594">
    <property type="entry name" value="HATPase_dom"/>
</dbReference>
<dbReference type="Pfam" id="PF00512">
    <property type="entry name" value="HisKA"/>
    <property type="match status" value="1"/>
</dbReference>
<dbReference type="InterPro" id="IPR036890">
    <property type="entry name" value="HATPase_C_sf"/>
</dbReference>
<keyword evidence="6" id="KW-0418">Kinase</keyword>
<dbReference type="CDD" id="cd00082">
    <property type="entry name" value="HisKA"/>
    <property type="match status" value="1"/>
</dbReference>
<feature type="domain" description="PAC" evidence="16">
    <location>
        <begin position="374"/>
        <end position="426"/>
    </location>
</feature>
<name>A0A849VBK1_9GAMM</name>
<sequence length="1104" mass="124303">MTNPLFGKWQRLRSNKLFYTFLIMSLLLSMLVSIFLVGQQASRSVTELQINTSYVEAKLTKNYLQQFIETRQQLLLDLANQPLVVQGVMGNGTSRASLSDFLNGQTLLGKKEPIRIVNVLSDSVYTSNFNDYFVDNQAQWLQKVLSAEYSKAIVLVKNTDSQLLKIAVPIRYNGFTEGVLIAGFEINLNDVLLSTKQDYSTAISLRGEWVDFSNLDPQSSYISINKEVIGETGISYEYFVKTSWLENEVMLFQQRIGWAIIVSLSLSFGLLFMFGYHLLLNPFRRLEKSEYQAKANEARYKLAVTGSHDGLWDWDLENHEIYFAPRFRELLGFDRDDVDSFANKISVLEERIHKQDLPRLKEELKNHFKYNKPFDIELRIQTFSREFRFFRVKGVALKDNSGRALRMAGSLTDITEQRLFQGALQEAKAHNDMLAEAIESCTVGIVIADATQPDLPLVFVNRAFCDITGYDKRVIGTNCRFLQGEETAQDVVRQMREAINNRQKLSVKLLNYKKNGDKFWNSLQLSPLFDNSGSLKAYVGIQQDITDRVAFEEALEEAKFSAEQASQAKSEFLASMSHEIRTPMNGVLGMLNLLLNGELDKEQHHRARVALNSATSLLGLINDILDFSKVDAGKLELEELEYDLRGMLGEFAESAAMQAQQKDLELILDMTGVEESVVRGDPGRLRQILTNLVGNAIKFTQCGEVVITASLHKLDDEQLRFCCEVKDTGIGISKTEQQKLFQSFSQVDASTTRKYGGTGLGLAIVKKLCELMGGRVRVTSEAGKGSCFYFEVLMKTSAVSEQVIPDVNMSQLHILVVDDNDTNREVLTAQLQHWGAHTYEAESGEQALQRCEERVKKTGHCFDIAFLDMQMPNMDGAQLGEILRGNPSFNDMKLVMMTSMSTQGDENYFAQLGFAAYFPKPATTSDLFAALSIVADNGKALAHAKPLVTSSYIKALQKNTTIEPEQIEWDESIRILLAEDNQVNQIVAISMLQKLGLKMVDVAADGQEVLSMLEQRQNTDKYTLLIMDCQMPELDGYQATRAIRKAQAGQCYAHVNIIAMTANAMVGDKNKCLEAGMDDYIAKPIAQDILLEKLMQWLPWSRSL</sequence>
<dbReference type="SUPFAM" id="SSF52172">
    <property type="entry name" value="CheY-like"/>
    <property type="match status" value="2"/>
</dbReference>
<dbReference type="InterPro" id="IPR005467">
    <property type="entry name" value="His_kinase_dom"/>
</dbReference>
<feature type="modified residue" description="4-aspartylphosphate" evidence="11">
    <location>
        <position position="868"/>
    </location>
</feature>
<feature type="domain" description="Response regulatory" evidence="14">
    <location>
        <begin position="974"/>
        <end position="1098"/>
    </location>
</feature>
<dbReference type="InterPro" id="IPR001610">
    <property type="entry name" value="PAC"/>
</dbReference>
<dbReference type="InterPro" id="IPR000014">
    <property type="entry name" value="PAS"/>
</dbReference>
<feature type="modified residue" description="4-aspartylphosphate" evidence="11">
    <location>
        <position position="1028"/>
    </location>
</feature>
<dbReference type="Pfam" id="PF08447">
    <property type="entry name" value="PAS_3"/>
    <property type="match status" value="1"/>
</dbReference>
<reference evidence="17 18" key="1">
    <citation type="submission" date="2020-04" db="EMBL/GenBank/DDBJ databases">
        <title>Pseudoalteromonas caenipelagi sp. nov., isolated from a tidal flat.</title>
        <authorList>
            <person name="Park S."/>
            <person name="Yoon J.-H."/>
        </authorList>
    </citation>
    <scope>NUCLEOTIDE SEQUENCE [LARGE SCALE GENOMIC DNA]</scope>
    <source>
        <strain evidence="17 18">JBTF-M23</strain>
    </source>
</reference>
<evidence type="ECO:0000259" key="13">
    <source>
        <dbReference type="PROSITE" id="PS50109"/>
    </source>
</evidence>
<comment type="subunit">
    <text evidence="9">At low DSF concentrations, interacts with RpfF.</text>
</comment>
<dbReference type="InterPro" id="IPR011006">
    <property type="entry name" value="CheY-like_superfamily"/>
</dbReference>
<dbReference type="Pfam" id="PF02518">
    <property type="entry name" value="HATPase_c"/>
    <property type="match status" value="1"/>
</dbReference>
<evidence type="ECO:0000256" key="1">
    <source>
        <dbReference type="ARBA" id="ARBA00000085"/>
    </source>
</evidence>
<dbReference type="FunFam" id="3.30.565.10:FF:000010">
    <property type="entry name" value="Sensor histidine kinase RcsC"/>
    <property type="match status" value="1"/>
</dbReference>
<dbReference type="EMBL" id="JABBPG010000002">
    <property type="protein sequence ID" value="NOU49953.1"/>
    <property type="molecule type" value="Genomic_DNA"/>
</dbReference>
<dbReference type="InterPro" id="IPR003661">
    <property type="entry name" value="HisK_dim/P_dom"/>
</dbReference>
<feature type="transmembrane region" description="Helical" evidence="12">
    <location>
        <begin position="256"/>
        <end position="279"/>
    </location>
</feature>
<dbReference type="GO" id="GO:0000155">
    <property type="term" value="F:phosphorelay sensor kinase activity"/>
    <property type="evidence" value="ECO:0007669"/>
    <property type="project" value="InterPro"/>
</dbReference>
<dbReference type="CDD" id="cd16922">
    <property type="entry name" value="HATPase_EvgS-ArcB-TorS-like"/>
    <property type="match status" value="1"/>
</dbReference>
<dbReference type="Pfam" id="PF13426">
    <property type="entry name" value="PAS_9"/>
    <property type="match status" value="1"/>
</dbReference>
<evidence type="ECO:0000256" key="10">
    <source>
        <dbReference type="ARBA" id="ARBA00068150"/>
    </source>
</evidence>
<dbReference type="Pfam" id="PF00072">
    <property type="entry name" value="Response_reg"/>
    <property type="match status" value="2"/>
</dbReference>
<dbReference type="PANTHER" id="PTHR45339:SF5">
    <property type="entry name" value="HISTIDINE KINASE"/>
    <property type="match status" value="1"/>
</dbReference>
<dbReference type="SUPFAM" id="SSF55874">
    <property type="entry name" value="ATPase domain of HSP90 chaperone/DNA topoisomerase II/histidine kinase"/>
    <property type="match status" value="1"/>
</dbReference>
<feature type="domain" description="Histidine kinase" evidence="13">
    <location>
        <begin position="575"/>
        <end position="796"/>
    </location>
</feature>
<dbReference type="Proteomes" id="UP000586305">
    <property type="component" value="Unassembled WGS sequence"/>
</dbReference>
<dbReference type="SUPFAM" id="SSF47384">
    <property type="entry name" value="Homodimeric domain of signal transducing histidine kinase"/>
    <property type="match status" value="1"/>
</dbReference>
<dbReference type="SMART" id="SM00091">
    <property type="entry name" value="PAS"/>
    <property type="match status" value="2"/>
</dbReference>
<keyword evidence="12" id="KW-0812">Transmembrane</keyword>
<dbReference type="CDD" id="cd00130">
    <property type="entry name" value="PAS"/>
    <property type="match status" value="2"/>
</dbReference>
<evidence type="ECO:0000313" key="18">
    <source>
        <dbReference type="Proteomes" id="UP000586305"/>
    </source>
</evidence>
<dbReference type="Gene3D" id="3.40.50.2300">
    <property type="match status" value="2"/>
</dbReference>
<protein>
    <recommendedName>
        <fullName evidence="10">Sensory/regulatory protein RpfC</fullName>
        <ecNumber evidence="2">2.7.13.3</ecNumber>
    </recommendedName>
</protein>
<keyword evidence="12" id="KW-0472">Membrane</keyword>
<dbReference type="InterPro" id="IPR001789">
    <property type="entry name" value="Sig_transdc_resp-reg_receiver"/>
</dbReference>
<keyword evidence="5" id="KW-0547">Nucleotide-binding</keyword>
<dbReference type="Gene3D" id="1.10.287.130">
    <property type="match status" value="1"/>
</dbReference>
<evidence type="ECO:0000256" key="11">
    <source>
        <dbReference type="PROSITE-ProRule" id="PRU00169"/>
    </source>
</evidence>
<dbReference type="Gene3D" id="3.30.450.20">
    <property type="entry name" value="PAS domain"/>
    <property type="match status" value="2"/>
</dbReference>
<evidence type="ECO:0000256" key="3">
    <source>
        <dbReference type="ARBA" id="ARBA00022553"/>
    </source>
</evidence>
<dbReference type="CDD" id="cd17546">
    <property type="entry name" value="REC_hyHK_CKI1_RcsC-like"/>
    <property type="match status" value="2"/>
</dbReference>